<dbReference type="GO" id="GO:0030246">
    <property type="term" value="F:carbohydrate binding"/>
    <property type="evidence" value="ECO:0007669"/>
    <property type="project" value="InterPro"/>
</dbReference>
<dbReference type="EC" id="3.2.1.23" evidence="3 7"/>
<dbReference type="Proteomes" id="UP000593892">
    <property type="component" value="Chromosome"/>
</dbReference>
<dbReference type="PANTHER" id="PTHR46323:SF2">
    <property type="entry name" value="BETA-GALACTOSIDASE"/>
    <property type="match status" value="1"/>
</dbReference>
<protein>
    <recommendedName>
        <fullName evidence="3 7">Beta-galactosidase</fullName>
        <ecNumber evidence="3 7">3.2.1.23</ecNumber>
    </recommendedName>
    <alternativeName>
        <fullName evidence="6 7">Lactase</fullName>
    </alternativeName>
</protein>
<evidence type="ECO:0000313" key="10">
    <source>
        <dbReference type="EMBL" id="QOY89323.1"/>
    </source>
</evidence>
<dbReference type="AlphaFoldDB" id="A0A7S7NTA2"/>
<dbReference type="SUPFAM" id="SSF49303">
    <property type="entry name" value="beta-Galactosidase/glucuronidase domain"/>
    <property type="match status" value="2"/>
</dbReference>
<dbReference type="SUPFAM" id="SSF51445">
    <property type="entry name" value="(Trans)glycosidases"/>
    <property type="match status" value="1"/>
</dbReference>
<keyword evidence="8" id="KW-0732">Signal</keyword>
<dbReference type="PRINTS" id="PR00132">
    <property type="entry name" value="GLHYDRLASE2"/>
</dbReference>
<dbReference type="Pfam" id="PF00703">
    <property type="entry name" value="Glyco_hydro_2"/>
    <property type="match status" value="1"/>
</dbReference>
<dbReference type="EMBL" id="CP063849">
    <property type="protein sequence ID" value="QOY89323.1"/>
    <property type="molecule type" value="Genomic_DNA"/>
</dbReference>
<dbReference type="Pfam" id="PF16353">
    <property type="entry name" value="LacZ_4"/>
    <property type="match status" value="1"/>
</dbReference>
<dbReference type="GO" id="GO:0005990">
    <property type="term" value="P:lactose catabolic process"/>
    <property type="evidence" value="ECO:0007669"/>
    <property type="project" value="TreeGrafter"/>
</dbReference>
<dbReference type="SMART" id="SM01038">
    <property type="entry name" value="Bgal_small_N"/>
    <property type="match status" value="1"/>
</dbReference>
<dbReference type="PROSITE" id="PS51257">
    <property type="entry name" value="PROKAR_LIPOPROTEIN"/>
    <property type="match status" value="1"/>
</dbReference>
<dbReference type="Gene3D" id="2.70.98.10">
    <property type="match status" value="1"/>
</dbReference>
<dbReference type="InterPro" id="IPR017853">
    <property type="entry name" value="GH"/>
</dbReference>
<feature type="chain" id="PRO_5032831995" description="Beta-galactosidase" evidence="8">
    <location>
        <begin position="21"/>
        <end position="1052"/>
    </location>
</feature>
<dbReference type="GO" id="GO:0004565">
    <property type="term" value="F:beta-galactosidase activity"/>
    <property type="evidence" value="ECO:0007669"/>
    <property type="project" value="UniProtKB-EC"/>
</dbReference>
<dbReference type="KEGG" id="pfer:IRI77_05030"/>
<dbReference type="SUPFAM" id="SSF49785">
    <property type="entry name" value="Galactose-binding domain-like"/>
    <property type="match status" value="1"/>
</dbReference>
<evidence type="ECO:0000256" key="2">
    <source>
        <dbReference type="ARBA" id="ARBA00007401"/>
    </source>
</evidence>
<dbReference type="PANTHER" id="PTHR46323">
    <property type="entry name" value="BETA-GALACTOSIDASE"/>
    <property type="match status" value="1"/>
</dbReference>
<dbReference type="InterPro" id="IPR004199">
    <property type="entry name" value="B-gal_small/dom_5"/>
</dbReference>
<dbReference type="RefSeq" id="WP_194450985.1">
    <property type="nucleotide sequence ID" value="NZ_CP063849.1"/>
</dbReference>
<dbReference type="InterPro" id="IPR050347">
    <property type="entry name" value="Bact_Beta-galactosidase"/>
</dbReference>
<keyword evidence="5 7" id="KW-0326">Glycosidase</keyword>
<evidence type="ECO:0000256" key="3">
    <source>
        <dbReference type="ARBA" id="ARBA00012756"/>
    </source>
</evidence>
<evidence type="ECO:0000256" key="7">
    <source>
        <dbReference type="RuleBase" id="RU361154"/>
    </source>
</evidence>
<evidence type="ECO:0000259" key="9">
    <source>
        <dbReference type="SMART" id="SM01038"/>
    </source>
</evidence>
<dbReference type="InterPro" id="IPR008979">
    <property type="entry name" value="Galactose-bd-like_sf"/>
</dbReference>
<dbReference type="PROSITE" id="PS00608">
    <property type="entry name" value="GLYCOSYL_HYDROL_F2_2"/>
    <property type="match status" value="1"/>
</dbReference>
<dbReference type="InterPro" id="IPR032312">
    <property type="entry name" value="LacZ_4"/>
</dbReference>
<dbReference type="InterPro" id="IPR023230">
    <property type="entry name" value="Glyco_hydro_2_CS"/>
</dbReference>
<dbReference type="InterPro" id="IPR006102">
    <property type="entry name" value="Ig-like_GH2"/>
</dbReference>
<evidence type="ECO:0000256" key="4">
    <source>
        <dbReference type="ARBA" id="ARBA00022801"/>
    </source>
</evidence>
<dbReference type="Gene3D" id="2.60.40.10">
    <property type="entry name" value="Immunoglobulins"/>
    <property type="match status" value="2"/>
</dbReference>
<keyword evidence="4 7" id="KW-0378">Hydrolase</keyword>
<dbReference type="InterPro" id="IPR013783">
    <property type="entry name" value="Ig-like_fold"/>
</dbReference>
<feature type="domain" description="Beta galactosidase small chain/" evidence="9">
    <location>
        <begin position="758"/>
        <end position="1038"/>
    </location>
</feature>
<dbReference type="SUPFAM" id="SSF74650">
    <property type="entry name" value="Galactose mutarotase-like"/>
    <property type="match status" value="1"/>
</dbReference>
<feature type="signal peptide" evidence="8">
    <location>
        <begin position="1"/>
        <end position="20"/>
    </location>
</feature>
<organism evidence="10 11">
    <name type="scientific">Paludibaculum fermentans</name>
    <dbReference type="NCBI Taxonomy" id="1473598"/>
    <lineage>
        <taxon>Bacteria</taxon>
        <taxon>Pseudomonadati</taxon>
        <taxon>Acidobacteriota</taxon>
        <taxon>Terriglobia</taxon>
        <taxon>Bryobacterales</taxon>
        <taxon>Bryobacteraceae</taxon>
        <taxon>Paludibaculum</taxon>
    </lineage>
</organism>
<evidence type="ECO:0000256" key="6">
    <source>
        <dbReference type="ARBA" id="ARBA00032230"/>
    </source>
</evidence>
<dbReference type="InterPro" id="IPR023232">
    <property type="entry name" value="Glyco_hydro_2_AS"/>
</dbReference>
<reference evidence="10 11" key="1">
    <citation type="submission" date="2020-10" db="EMBL/GenBank/DDBJ databases">
        <title>Complete genome sequence of Paludibaculum fermentans P105T, a facultatively anaerobic acidobacterium capable of dissimilatory Fe(III) reduction.</title>
        <authorList>
            <person name="Dedysh S.N."/>
            <person name="Beletsky A.V."/>
            <person name="Kulichevskaya I.S."/>
            <person name="Mardanov A.V."/>
            <person name="Ravin N.V."/>
        </authorList>
    </citation>
    <scope>NUCLEOTIDE SEQUENCE [LARGE SCALE GENOMIC DNA]</scope>
    <source>
        <strain evidence="10 11">P105</strain>
    </source>
</reference>
<dbReference type="InterPro" id="IPR011013">
    <property type="entry name" value="Gal_mutarotase_sf_dom"/>
</dbReference>
<dbReference type="InterPro" id="IPR006103">
    <property type="entry name" value="Glyco_hydro_2_cat"/>
</dbReference>
<dbReference type="Gene3D" id="3.20.20.80">
    <property type="entry name" value="Glycosidases"/>
    <property type="match status" value="1"/>
</dbReference>
<accession>A0A7S7NTA2</accession>
<dbReference type="Pfam" id="PF02836">
    <property type="entry name" value="Glyco_hydro_2_C"/>
    <property type="match status" value="1"/>
</dbReference>
<dbReference type="InterPro" id="IPR036156">
    <property type="entry name" value="Beta-gal/glucu_dom_sf"/>
</dbReference>
<gene>
    <name evidence="10" type="ORF">IRI77_05030</name>
</gene>
<dbReference type="Gene3D" id="2.60.120.260">
    <property type="entry name" value="Galactose-binding domain-like"/>
    <property type="match status" value="1"/>
</dbReference>
<dbReference type="InterPro" id="IPR014718">
    <property type="entry name" value="GH-type_carb-bd"/>
</dbReference>
<evidence type="ECO:0000256" key="5">
    <source>
        <dbReference type="ARBA" id="ARBA00023295"/>
    </source>
</evidence>
<name>A0A7S7NTA2_PALFE</name>
<evidence type="ECO:0000256" key="1">
    <source>
        <dbReference type="ARBA" id="ARBA00001412"/>
    </source>
</evidence>
<evidence type="ECO:0000313" key="11">
    <source>
        <dbReference type="Proteomes" id="UP000593892"/>
    </source>
</evidence>
<sequence>MRNVLTSSVSLVLLVSACLAADRPEWDNPAIYKIGEEKPHTTMMVYPTADLARTGQMAQSPWFQSLNGTWKFDGVLRPADRPLDFFRTDFNDSAWRTMPVPANWQLHGFDIPIYTNLIYPFPQDPKKMPTPPKDFNPVGSYRRTFNVSPAWKGREVYLHFAGVDSAFYVWVNGVMVGYNEDSRTPAEFNITKHLKPGSNVLAVQVYRFGDGAYLEDQDMWRLSGIYREVYLWSTAPSHVRDYEVQSPMDGSLKVKAEILNPEKCTLQADLYDAAGAAVGKAQAPCSANAELALQVNAPKLWSAESPYLYKMLLTLKSASGAVIEVIPQRVGFRTIKIEGGRLKVNGQVILIKGTNRHEHSPETGKVVDRALMIKDIEMMKQYNINAVRTSHYPNHPDWYELCDEYGIYVMDEANIECHHYGNDGPGNLLTESPEWTGAYLDRVQRMIERDKNHPSIFSWSMGNESGDGLNAKVTYEWAKQRDPSRPWHYEGSTSHGGSNADINSFMYPTPERVKAAAAKRPDMPLILCEYTHAMGNSNGGLKEYWDIFYSGTNAQGAFVWDWVDQGLWVPTPQEYKQNWPSSRFLAYGGWWEDKTGIRNDNNFNNNGLVSADRKAHPGLSAIKYVYRNLHTSAVDLVDGRIKVKNWFNFTNAQDIAEATWTVSTASGAVLASGRIADLNIAPGAEREYALVIPKLKAGPGNEYWLNVSYKLKSDQSWAKRGHEISYDQFPLPGNEDRKPADFTKAPALTVTEEGEWVALKGGSFSMMFSKKEGVITSYKYKGVSLLDRGPRVDFWRAETDNDVGGRKALGKRPVESDTKVWRDAGTWWDVQSAQVDKVDDRTAKITVKAEPANAGGAVVTMTYTVHGSGDVIVETSYQPGSQKRAMMERFGTELVVSPGLENLSWYGRGPAETYIDRPFERVGLYKSTVAKEWVDYSRPQENGNKTDVRWVALTNAQGVGLLAVGAPQLGVGAKHFTKDDLERAAYTFMMQPHPQVFLNLDWKQMGVGGIDSWSPNALPMQPYRIPSDQSYSYRYRLSPVEGDFSGKTLESF</sequence>
<dbReference type="Pfam" id="PF02837">
    <property type="entry name" value="Glyco_hydro_2_N"/>
    <property type="match status" value="1"/>
</dbReference>
<comment type="similarity">
    <text evidence="2 7">Belongs to the glycosyl hydrolase 2 family.</text>
</comment>
<dbReference type="InterPro" id="IPR006101">
    <property type="entry name" value="Glyco_hydro_2"/>
</dbReference>
<keyword evidence="11" id="KW-1185">Reference proteome</keyword>
<dbReference type="GO" id="GO:0009341">
    <property type="term" value="C:beta-galactosidase complex"/>
    <property type="evidence" value="ECO:0007669"/>
    <property type="project" value="InterPro"/>
</dbReference>
<evidence type="ECO:0000256" key="8">
    <source>
        <dbReference type="SAM" id="SignalP"/>
    </source>
</evidence>
<proteinExistence type="inferred from homology"/>
<comment type="catalytic activity">
    <reaction evidence="1 7">
        <text>Hydrolysis of terminal non-reducing beta-D-galactose residues in beta-D-galactosides.</text>
        <dbReference type="EC" id="3.2.1.23"/>
    </reaction>
</comment>
<dbReference type="InterPro" id="IPR006104">
    <property type="entry name" value="Glyco_hydro_2_N"/>
</dbReference>
<dbReference type="Pfam" id="PF02929">
    <property type="entry name" value="Bgal_small_N"/>
    <property type="match status" value="1"/>
</dbReference>
<dbReference type="PROSITE" id="PS00719">
    <property type="entry name" value="GLYCOSYL_HYDROL_F2_1"/>
    <property type="match status" value="1"/>
</dbReference>